<feature type="region of interest" description="Disordered" evidence="1">
    <location>
        <begin position="103"/>
        <end position="148"/>
    </location>
</feature>
<dbReference type="AlphaFoldDB" id="D7G9J1"/>
<reference evidence="2 3" key="1">
    <citation type="journal article" date="2010" name="Nature">
        <title>The Ectocarpus genome and the independent evolution of multicellularity in brown algae.</title>
        <authorList>
            <person name="Cock J.M."/>
            <person name="Sterck L."/>
            <person name="Rouze P."/>
            <person name="Scornet D."/>
            <person name="Allen A.E."/>
            <person name="Amoutzias G."/>
            <person name="Anthouard V."/>
            <person name="Artiguenave F."/>
            <person name="Aury J.M."/>
            <person name="Badger J.H."/>
            <person name="Beszteri B."/>
            <person name="Billiau K."/>
            <person name="Bonnet E."/>
            <person name="Bothwell J.H."/>
            <person name="Bowler C."/>
            <person name="Boyen C."/>
            <person name="Brownlee C."/>
            <person name="Carrano C.J."/>
            <person name="Charrier B."/>
            <person name="Cho G.Y."/>
            <person name="Coelho S.M."/>
            <person name="Collen J."/>
            <person name="Corre E."/>
            <person name="Da Silva C."/>
            <person name="Delage L."/>
            <person name="Delaroque N."/>
            <person name="Dittami S.M."/>
            <person name="Doulbeau S."/>
            <person name="Elias M."/>
            <person name="Farnham G."/>
            <person name="Gachon C.M."/>
            <person name="Gschloessl B."/>
            <person name="Heesch S."/>
            <person name="Jabbari K."/>
            <person name="Jubin C."/>
            <person name="Kawai H."/>
            <person name="Kimura K."/>
            <person name="Kloareg B."/>
            <person name="Kupper F.C."/>
            <person name="Lang D."/>
            <person name="Le Bail A."/>
            <person name="Leblanc C."/>
            <person name="Lerouge P."/>
            <person name="Lohr M."/>
            <person name="Lopez P.J."/>
            <person name="Martens C."/>
            <person name="Maumus F."/>
            <person name="Michel G."/>
            <person name="Miranda-Saavedra D."/>
            <person name="Morales J."/>
            <person name="Moreau H."/>
            <person name="Motomura T."/>
            <person name="Nagasato C."/>
            <person name="Napoli C.A."/>
            <person name="Nelson D.R."/>
            <person name="Nyvall-Collen P."/>
            <person name="Peters A.F."/>
            <person name="Pommier C."/>
            <person name="Potin P."/>
            <person name="Poulain J."/>
            <person name="Quesneville H."/>
            <person name="Read B."/>
            <person name="Rensing S.A."/>
            <person name="Ritter A."/>
            <person name="Rousvoal S."/>
            <person name="Samanta M."/>
            <person name="Samson G."/>
            <person name="Schroeder D.C."/>
            <person name="Segurens B."/>
            <person name="Strittmatter M."/>
            <person name="Tonon T."/>
            <person name="Tregear J.W."/>
            <person name="Valentin K."/>
            <person name="von Dassow P."/>
            <person name="Yamagishi T."/>
            <person name="Van de Peer Y."/>
            <person name="Wincker P."/>
        </authorList>
    </citation>
    <scope>NUCLEOTIDE SEQUENCE [LARGE SCALE GENOMIC DNA]</scope>
    <source>
        <strain evidence="3">Ec32 / CCAP1310/4</strain>
    </source>
</reference>
<evidence type="ECO:0000313" key="3">
    <source>
        <dbReference type="Proteomes" id="UP000002630"/>
    </source>
</evidence>
<dbReference type="OrthoDB" id="197967at2759"/>
<sequence length="250" mass="27703">MAAKYYKLLFKEYALADLSRYREDKVGLRWRTEKDVVSGKGQFECGALRCQERKDLHSYELNFKYKEAGAVKNELVKVRVCPQCARKLFRKKIEALRRQRKAEAQIKEQESEADSDGERRRKRGKLSTSSPSGSVSATPDGNADDRHGRKLRETSAGEGHDLIRQAVAAAGGTQTDAKKRNRPSRWGDRLDSSERTAAGGGGGDSGRLAAEEGGGAMAGDDASRKAWAGELERDRTAEDEMDDYLSSLLL</sequence>
<feature type="compositionally biased region" description="Basic and acidic residues" evidence="1">
    <location>
        <begin position="185"/>
        <end position="194"/>
    </location>
</feature>
<dbReference type="STRING" id="2880.D7G9J1"/>
<evidence type="ECO:0000256" key="1">
    <source>
        <dbReference type="SAM" id="MobiDB-lite"/>
    </source>
</evidence>
<dbReference type="InterPro" id="IPR019129">
    <property type="entry name" value="Folate-sensitive_fs_Fra10Ac1"/>
</dbReference>
<dbReference type="InParanoid" id="D7G9J1"/>
<proteinExistence type="predicted"/>
<feature type="compositionally biased region" description="Low complexity" evidence="1">
    <location>
        <begin position="127"/>
        <end position="136"/>
    </location>
</feature>
<dbReference type="eggNOG" id="KOG1297">
    <property type="taxonomic scope" value="Eukaryota"/>
</dbReference>
<organism evidence="2 3">
    <name type="scientific">Ectocarpus siliculosus</name>
    <name type="common">Brown alga</name>
    <name type="synonym">Conferva siliculosa</name>
    <dbReference type="NCBI Taxonomy" id="2880"/>
    <lineage>
        <taxon>Eukaryota</taxon>
        <taxon>Sar</taxon>
        <taxon>Stramenopiles</taxon>
        <taxon>Ochrophyta</taxon>
        <taxon>PX clade</taxon>
        <taxon>Phaeophyceae</taxon>
        <taxon>Ectocarpales</taxon>
        <taxon>Ectocarpaceae</taxon>
        <taxon>Ectocarpus</taxon>
    </lineage>
</organism>
<name>D7G9J1_ECTSI</name>
<evidence type="ECO:0000313" key="2">
    <source>
        <dbReference type="EMBL" id="CBJ34101.1"/>
    </source>
</evidence>
<accession>D7G9J1</accession>
<dbReference type="EMBL" id="FN649760">
    <property type="protein sequence ID" value="CBJ34101.1"/>
    <property type="molecule type" value="Genomic_DNA"/>
</dbReference>
<protein>
    <submittedName>
        <fullName evidence="2">Chromosome 10 open reading frame 4</fullName>
    </submittedName>
</protein>
<dbReference type="Proteomes" id="UP000002630">
    <property type="component" value="Unassembled WGS sequence"/>
</dbReference>
<feature type="region of interest" description="Disordered" evidence="1">
    <location>
        <begin position="168"/>
        <end position="238"/>
    </location>
</feature>
<dbReference type="Pfam" id="PF09725">
    <property type="entry name" value="Fra10Ac1"/>
    <property type="match status" value="1"/>
</dbReference>
<gene>
    <name evidence="2" type="ORF">Esi_0991_0001</name>
</gene>
<keyword evidence="3" id="KW-1185">Reference proteome</keyword>